<feature type="chain" id="PRO_5034608893" description="Apple domain-containing protein" evidence="1">
    <location>
        <begin position="19"/>
        <end position="254"/>
    </location>
</feature>
<keyword evidence="4" id="KW-1185">Reference proteome</keyword>
<dbReference type="Pfam" id="PF14295">
    <property type="entry name" value="PAN_4"/>
    <property type="match status" value="3"/>
</dbReference>
<dbReference type="AlphaFoldDB" id="A0A8E2JK77"/>
<name>A0A8E2JK77_9PEZI</name>
<feature type="domain" description="Apple" evidence="2">
    <location>
        <begin position="190"/>
        <end position="231"/>
    </location>
</feature>
<sequence>MYTSTVLLGLAASAIVSATLSCPAADGTYFTAPIGVSYQVQCGVGHVGGNMANSPVWVSTLDACIAACDTTTGCVDVSWIPGRPMLPEELSPAREREFWRVGSNEVRSHLSVWKADFNGCLAACESNPGCIDVSYIPSAPAQGPCYMKSSLQPAQPNTCVWGAKRNNLCDQTVTSGCGSTYKVECYVDHFGGLMSTTWTSSLTDCMAACDTATGCVDVSYVPGSPGPCYLKSSVGVASNSTSVVGELQVSGCTQ</sequence>
<evidence type="ECO:0000259" key="2">
    <source>
        <dbReference type="Pfam" id="PF14295"/>
    </source>
</evidence>
<dbReference type="PANTHER" id="PTHR33946:SF4">
    <property type="entry name" value="COAGULATION FACTOR XI"/>
    <property type="match status" value="1"/>
</dbReference>
<reference evidence="3 4" key="1">
    <citation type="journal article" date="2016" name="Nat. Commun.">
        <title>Ectomycorrhizal ecology is imprinted in the genome of the dominant symbiotic fungus Cenococcum geophilum.</title>
        <authorList>
            <consortium name="DOE Joint Genome Institute"/>
            <person name="Peter M."/>
            <person name="Kohler A."/>
            <person name="Ohm R.A."/>
            <person name="Kuo A."/>
            <person name="Krutzmann J."/>
            <person name="Morin E."/>
            <person name="Arend M."/>
            <person name="Barry K.W."/>
            <person name="Binder M."/>
            <person name="Choi C."/>
            <person name="Clum A."/>
            <person name="Copeland A."/>
            <person name="Grisel N."/>
            <person name="Haridas S."/>
            <person name="Kipfer T."/>
            <person name="LaButti K."/>
            <person name="Lindquist E."/>
            <person name="Lipzen A."/>
            <person name="Maire R."/>
            <person name="Meier B."/>
            <person name="Mihaltcheva S."/>
            <person name="Molinier V."/>
            <person name="Murat C."/>
            <person name="Poggeler S."/>
            <person name="Quandt C.A."/>
            <person name="Sperisen C."/>
            <person name="Tritt A."/>
            <person name="Tisserant E."/>
            <person name="Crous P.W."/>
            <person name="Henrissat B."/>
            <person name="Nehls U."/>
            <person name="Egli S."/>
            <person name="Spatafora J.W."/>
            <person name="Grigoriev I.V."/>
            <person name="Martin F.M."/>
        </authorList>
    </citation>
    <scope>NUCLEOTIDE SEQUENCE [LARGE SCALE GENOMIC DNA]</scope>
    <source>
        <strain evidence="3 4">CBS 459.81</strain>
    </source>
</reference>
<accession>A0A8E2JK77</accession>
<dbReference type="EMBL" id="KV744818">
    <property type="protein sequence ID" value="OCK85457.1"/>
    <property type="molecule type" value="Genomic_DNA"/>
</dbReference>
<proteinExistence type="predicted"/>
<dbReference type="OrthoDB" id="160645at2759"/>
<gene>
    <name evidence="3" type="ORF">K432DRAFT_400202</name>
</gene>
<evidence type="ECO:0000256" key="1">
    <source>
        <dbReference type="SAM" id="SignalP"/>
    </source>
</evidence>
<keyword evidence="1" id="KW-0732">Signal</keyword>
<protein>
    <recommendedName>
        <fullName evidence="2">Apple domain-containing protein</fullName>
    </recommendedName>
</protein>
<dbReference type="InterPro" id="IPR003609">
    <property type="entry name" value="Pan_app"/>
</dbReference>
<feature type="domain" description="Apple" evidence="2">
    <location>
        <begin position="48"/>
        <end position="80"/>
    </location>
</feature>
<feature type="signal peptide" evidence="1">
    <location>
        <begin position="1"/>
        <end position="18"/>
    </location>
</feature>
<feature type="domain" description="Apple" evidence="2">
    <location>
        <begin position="117"/>
        <end position="148"/>
    </location>
</feature>
<organism evidence="3 4">
    <name type="scientific">Lepidopterella palustris CBS 459.81</name>
    <dbReference type="NCBI Taxonomy" id="1314670"/>
    <lineage>
        <taxon>Eukaryota</taxon>
        <taxon>Fungi</taxon>
        <taxon>Dikarya</taxon>
        <taxon>Ascomycota</taxon>
        <taxon>Pezizomycotina</taxon>
        <taxon>Dothideomycetes</taxon>
        <taxon>Pleosporomycetidae</taxon>
        <taxon>Mytilinidiales</taxon>
        <taxon>Argynnaceae</taxon>
        <taxon>Lepidopterella</taxon>
    </lineage>
</organism>
<dbReference type="PANTHER" id="PTHR33946">
    <property type="match status" value="1"/>
</dbReference>
<dbReference type="Gene3D" id="3.50.4.10">
    <property type="entry name" value="Hepatocyte Growth Factor"/>
    <property type="match status" value="1"/>
</dbReference>
<dbReference type="Proteomes" id="UP000250266">
    <property type="component" value="Unassembled WGS sequence"/>
</dbReference>
<evidence type="ECO:0000313" key="4">
    <source>
        <dbReference type="Proteomes" id="UP000250266"/>
    </source>
</evidence>
<evidence type="ECO:0000313" key="3">
    <source>
        <dbReference type="EMBL" id="OCK85457.1"/>
    </source>
</evidence>